<evidence type="ECO:0000256" key="1">
    <source>
        <dbReference type="SAM" id="MobiDB-lite"/>
    </source>
</evidence>
<evidence type="ECO:0000313" key="3">
    <source>
        <dbReference type="Proteomes" id="UP001331515"/>
    </source>
</evidence>
<protein>
    <submittedName>
        <fullName evidence="2">Uncharacterized protein</fullName>
    </submittedName>
</protein>
<sequence>MAGLLPRPPPQLEKGLPKCPSAVRRSPCPPPAPSHQQKGHGGEAAWWPSYKSRQRRTRPVEQRSLSRMRDF</sequence>
<name>A0AAN8CAT0_CHAGU</name>
<dbReference type="EMBL" id="JAURVH010001533">
    <property type="protein sequence ID" value="KAK5898548.1"/>
    <property type="molecule type" value="Genomic_DNA"/>
</dbReference>
<evidence type="ECO:0000313" key="2">
    <source>
        <dbReference type="EMBL" id="KAK5898548.1"/>
    </source>
</evidence>
<gene>
    <name evidence="2" type="ORF">CgunFtcFv8_015953</name>
</gene>
<keyword evidence="3" id="KW-1185">Reference proteome</keyword>
<dbReference type="Proteomes" id="UP001331515">
    <property type="component" value="Unassembled WGS sequence"/>
</dbReference>
<feature type="region of interest" description="Disordered" evidence="1">
    <location>
        <begin position="1"/>
        <end position="71"/>
    </location>
</feature>
<reference evidence="2 3" key="1">
    <citation type="journal article" date="2023" name="Mol. Biol. Evol.">
        <title>Genomics of Secondarily Temperate Adaptation in the Only Non-Antarctic Icefish.</title>
        <authorList>
            <person name="Rivera-Colon A.G."/>
            <person name="Rayamajhi N."/>
            <person name="Minhas B.F."/>
            <person name="Madrigal G."/>
            <person name="Bilyk K.T."/>
            <person name="Yoon V."/>
            <person name="Hune M."/>
            <person name="Gregory S."/>
            <person name="Cheng C.H.C."/>
            <person name="Catchen J.M."/>
        </authorList>
    </citation>
    <scope>NUCLEOTIDE SEQUENCE [LARGE SCALE GENOMIC DNA]</scope>
    <source>
        <tissue evidence="2">White muscle</tissue>
    </source>
</reference>
<comment type="caution">
    <text evidence="2">The sequence shown here is derived from an EMBL/GenBank/DDBJ whole genome shotgun (WGS) entry which is preliminary data.</text>
</comment>
<proteinExistence type="predicted"/>
<accession>A0AAN8CAT0</accession>
<dbReference type="AlphaFoldDB" id="A0AAN8CAT0"/>
<organism evidence="2 3">
    <name type="scientific">Champsocephalus gunnari</name>
    <name type="common">Mackerel icefish</name>
    <dbReference type="NCBI Taxonomy" id="52237"/>
    <lineage>
        <taxon>Eukaryota</taxon>
        <taxon>Metazoa</taxon>
        <taxon>Chordata</taxon>
        <taxon>Craniata</taxon>
        <taxon>Vertebrata</taxon>
        <taxon>Euteleostomi</taxon>
        <taxon>Actinopterygii</taxon>
        <taxon>Neopterygii</taxon>
        <taxon>Teleostei</taxon>
        <taxon>Neoteleostei</taxon>
        <taxon>Acanthomorphata</taxon>
        <taxon>Eupercaria</taxon>
        <taxon>Perciformes</taxon>
        <taxon>Notothenioidei</taxon>
        <taxon>Channichthyidae</taxon>
        <taxon>Champsocephalus</taxon>
    </lineage>
</organism>
<feature type="compositionally biased region" description="Pro residues" evidence="1">
    <location>
        <begin position="1"/>
        <end position="11"/>
    </location>
</feature>